<keyword evidence="2" id="KW-0808">Transferase</keyword>
<reference evidence="2" key="1">
    <citation type="journal article" date="2020" name="mSystems">
        <title>Genome- and Community-Level Interaction Insights into Carbon Utilization and Element Cycling Functions of Hydrothermarchaeota in Hydrothermal Sediment.</title>
        <authorList>
            <person name="Zhou Z."/>
            <person name="Liu Y."/>
            <person name="Xu W."/>
            <person name="Pan J."/>
            <person name="Luo Z.H."/>
            <person name="Li M."/>
        </authorList>
    </citation>
    <scope>NUCLEOTIDE SEQUENCE [LARGE SCALE GENOMIC DNA]</scope>
    <source>
        <strain evidence="2">SpSt-1125</strain>
    </source>
</reference>
<evidence type="ECO:0000259" key="1">
    <source>
        <dbReference type="Pfam" id="PF01909"/>
    </source>
</evidence>
<dbReference type="EMBL" id="DRZM01000152">
    <property type="protein sequence ID" value="HHP05083.1"/>
    <property type="molecule type" value="Genomic_DNA"/>
</dbReference>
<sequence>MPRWWSLLGERLREILRGTSAEDLEEPLEKLLHKLVERYKPLAVIVAGSLAKGRFIRGLSDVDILVVVDHPVRDEERFSLAPLKDVDAEVTVVSREELEKAVTAGNEFYLDAVKNGKVVYAREGATLP</sequence>
<accession>A0A7J3X797</accession>
<protein>
    <submittedName>
        <fullName evidence="2">Nucleotidyltransferase domain-containing protein</fullName>
    </submittedName>
</protein>
<evidence type="ECO:0000313" key="2">
    <source>
        <dbReference type="EMBL" id="HHP05083.1"/>
    </source>
</evidence>
<proteinExistence type="predicted"/>
<dbReference type="InterPro" id="IPR043519">
    <property type="entry name" value="NT_sf"/>
</dbReference>
<dbReference type="InterPro" id="IPR002934">
    <property type="entry name" value="Polymerase_NTP_transf_dom"/>
</dbReference>
<dbReference type="Gene3D" id="3.30.460.10">
    <property type="entry name" value="Beta Polymerase, domain 2"/>
    <property type="match status" value="1"/>
</dbReference>
<gene>
    <name evidence="2" type="ORF">ENM88_04955</name>
</gene>
<name>A0A7J3X797_THEPE</name>
<dbReference type="Pfam" id="PF01909">
    <property type="entry name" value="NTP_transf_2"/>
    <property type="match status" value="1"/>
</dbReference>
<dbReference type="SUPFAM" id="SSF81301">
    <property type="entry name" value="Nucleotidyltransferase"/>
    <property type="match status" value="1"/>
</dbReference>
<dbReference type="GO" id="GO:0016779">
    <property type="term" value="F:nucleotidyltransferase activity"/>
    <property type="evidence" value="ECO:0007669"/>
    <property type="project" value="InterPro"/>
</dbReference>
<comment type="caution">
    <text evidence="2">The sequence shown here is derived from an EMBL/GenBank/DDBJ whole genome shotgun (WGS) entry which is preliminary data.</text>
</comment>
<feature type="domain" description="Polymerase nucleotidyl transferase" evidence="1">
    <location>
        <begin position="28"/>
        <end position="99"/>
    </location>
</feature>
<dbReference type="AlphaFoldDB" id="A0A7J3X797"/>
<dbReference type="CDD" id="cd05403">
    <property type="entry name" value="NT_KNTase_like"/>
    <property type="match status" value="1"/>
</dbReference>
<organism evidence="2">
    <name type="scientific">Thermofilum pendens</name>
    <dbReference type="NCBI Taxonomy" id="2269"/>
    <lineage>
        <taxon>Archaea</taxon>
        <taxon>Thermoproteota</taxon>
        <taxon>Thermoprotei</taxon>
        <taxon>Thermofilales</taxon>
        <taxon>Thermofilaceae</taxon>
        <taxon>Thermofilum</taxon>
    </lineage>
</organism>